<feature type="compositionally biased region" description="Basic and acidic residues" evidence="1">
    <location>
        <begin position="931"/>
        <end position="949"/>
    </location>
</feature>
<accession>A0AAV6RCX4</accession>
<dbReference type="InterPro" id="IPR026713">
    <property type="entry name" value="CRACD-like"/>
</dbReference>
<evidence type="ECO:0000313" key="3">
    <source>
        <dbReference type="EMBL" id="KAG7503198.1"/>
    </source>
</evidence>
<name>A0AAV6RCX4_SOLSE</name>
<feature type="compositionally biased region" description="Polar residues" evidence="1">
    <location>
        <begin position="787"/>
        <end position="798"/>
    </location>
</feature>
<evidence type="ECO:0000256" key="1">
    <source>
        <dbReference type="SAM" id="MobiDB-lite"/>
    </source>
</evidence>
<organism evidence="3 4">
    <name type="scientific">Solea senegalensis</name>
    <name type="common">Senegalese sole</name>
    <dbReference type="NCBI Taxonomy" id="28829"/>
    <lineage>
        <taxon>Eukaryota</taxon>
        <taxon>Metazoa</taxon>
        <taxon>Chordata</taxon>
        <taxon>Craniata</taxon>
        <taxon>Vertebrata</taxon>
        <taxon>Euteleostomi</taxon>
        <taxon>Actinopterygii</taxon>
        <taxon>Neopterygii</taxon>
        <taxon>Teleostei</taxon>
        <taxon>Neoteleostei</taxon>
        <taxon>Acanthomorphata</taxon>
        <taxon>Carangaria</taxon>
        <taxon>Pleuronectiformes</taxon>
        <taxon>Pleuronectoidei</taxon>
        <taxon>Soleidae</taxon>
        <taxon>Solea</taxon>
    </lineage>
</organism>
<evidence type="ECO:0000313" key="4">
    <source>
        <dbReference type="Proteomes" id="UP000693946"/>
    </source>
</evidence>
<feature type="compositionally biased region" description="Polar residues" evidence="1">
    <location>
        <begin position="423"/>
        <end position="444"/>
    </location>
</feature>
<dbReference type="EMBL" id="JAGKHQ010000012">
    <property type="protein sequence ID" value="KAG7503198.1"/>
    <property type="molecule type" value="Genomic_DNA"/>
</dbReference>
<feature type="compositionally biased region" description="Low complexity" evidence="1">
    <location>
        <begin position="1120"/>
        <end position="1132"/>
    </location>
</feature>
<feature type="compositionally biased region" description="Basic and acidic residues" evidence="1">
    <location>
        <begin position="809"/>
        <end position="850"/>
    </location>
</feature>
<dbReference type="CDD" id="cd02685">
    <property type="entry name" value="MIT_C"/>
    <property type="match status" value="1"/>
</dbReference>
<feature type="compositionally biased region" description="Basic and acidic residues" evidence="1">
    <location>
        <begin position="1143"/>
        <end position="1157"/>
    </location>
</feature>
<dbReference type="Pfam" id="PF15262">
    <property type="entry name" value="DUF4592"/>
    <property type="match status" value="1"/>
</dbReference>
<feature type="compositionally biased region" description="Low complexity" evidence="1">
    <location>
        <begin position="1244"/>
        <end position="1256"/>
    </location>
</feature>
<protein>
    <recommendedName>
        <fullName evidence="2">MIT domain-containing protein</fullName>
    </recommendedName>
</protein>
<dbReference type="InterPro" id="IPR028030">
    <property type="entry name" value="DUF4592"/>
</dbReference>
<feature type="region of interest" description="Disordered" evidence="1">
    <location>
        <begin position="873"/>
        <end position="964"/>
    </location>
</feature>
<feature type="region of interest" description="Disordered" evidence="1">
    <location>
        <begin position="410"/>
        <end position="452"/>
    </location>
</feature>
<dbReference type="Proteomes" id="UP000693946">
    <property type="component" value="Linkage Group LG2"/>
</dbReference>
<feature type="region of interest" description="Disordered" evidence="1">
    <location>
        <begin position="653"/>
        <end position="850"/>
    </location>
</feature>
<feature type="region of interest" description="Disordered" evidence="1">
    <location>
        <begin position="497"/>
        <end position="543"/>
    </location>
</feature>
<keyword evidence="4" id="KW-1185">Reference proteome</keyword>
<feature type="compositionally biased region" description="Polar residues" evidence="1">
    <location>
        <begin position="520"/>
        <end position="533"/>
    </location>
</feature>
<evidence type="ECO:0000259" key="2">
    <source>
        <dbReference type="SMART" id="SM00745"/>
    </source>
</evidence>
<gene>
    <name evidence="3" type="ORF">JOB18_033521</name>
</gene>
<dbReference type="SMART" id="SM00745">
    <property type="entry name" value="MIT"/>
    <property type="match status" value="1"/>
</dbReference>
<dbReference type="PANTHER" id="PTHR47743:SF1">
    <property type="entry name" value="CRACD-LIKE PROTEIN"/>
    <property type="match status" value="1"/>
</dbReference>
<feature type="compositionally biased region" description="Polar residues" evidence="1">
    <location>
        <begin position="998"/>
        <end position="1036"/>
    </location>
</feature>
<feature type="compositionally biased region" description="Polar residues" evidence="1">
    <location>
        <begin position="1059"/>
        <end position="1097"/>
    </location>
</feature>
<feature type="domain" description="MIT" evidence="2">
    <location>
        <begin position="39"/>
        <end position="117"/>
    </location>
</feature>
<reference evidence="3 4" key="1">
    <citation type="journal article" date="2021" name="Sci. Rep.">
        <title>Chromosome anchoring in Senegalese sole (Solea senegalensis) reveals sex-associated markers and genome rearrangements in flatfish.</title>
        <authorList>
            <person name="Guerrero-Cozar I."/>
            <person name="Gomez-Garrido J."/>
            <person name="Berbel C."/>
            <person name="Martinez-Blanch J.F."/>
            <person name="Alioto T."/>
            <person name="Claros M.G."/>
            <person name="Gagnaire P.A."/>
            <person name="Manchado M."/>
        </authorList>
    </citation>
    <scope>NUCLEOTIDE SEQUENCE [LARGE SCALE GENOMIC DNA]</scope>
    <source>
        <strain evidence="3">Sse05_10M</strain>
    </source>
</reference>
<dbReference type="CDD" id="cd02683">
    <property type="entry name" value="MIT_1"/>
    <property type="match status" value="1"/>
</dbReference>
<sequence>MCNLTCVFKCKFNVVFFKKQLYSEEGYFSNSRTMAENNVSGMETSAIAVLKRAVELDQSSRYQESLVCYQEGISLLMDALKAVKDDSKRDYYRKKIKAYMDRAEQIKALVNQMKEDGKYHEQIKISEDATGYSYAVLFKPYISSSLSEVWVEDPYIRHTHQLYNFLRFCETLLKADCTLKSIHLVTSQDEANSDQQSGALSALKDSLSGHGVTLDLQFSTTIHDREIRFDNGWIIKIGRGLDYFKKPQMCMTQTPERGGPVPPPLLLLLLLLLGLMESSSRDIGGSTEDIPAGSKKTKLKSLRTRLFRKSGRTGEERHAKLSQSASDITAGEELGSDDDLACSHGIMGSRAFSHDSIFLDEEVLTDTEPARVLSQENVHSKIKALQMKLQQQKMHLGPPPLVLPVRRPEDVGSHLEDDGLLSGSPTITGSDVTSQGVFSKNTTRPSSPPLSPVPVSALAKYVAPYPSRPFPASAPSVTETALDLSSPAQFTPCLDTSAARHRMSVKPRNQRASTKKRVATTDSRLPSYAPNNSDHSESVNEEELPLCVQDKVRLETDQGEADIINTAQRAPSKSPEVEPVASEASAKSFSLTLSQPEPAPPVSSHVLRLKPQRPVGVTSSERPHSSFIESELKSRREAGFEIQVMSYERRNTLKRTEDSSEKLSAVASSTVTFRPSAVPQEVQDETETTKGLKRPAPGSGSFHFSITAAKERDEVIPRSNSFVGIREQAEATHEGREDKSSSSQREKEELRDLQPRGSPFPFAVGRLRQEGAPPKSSVLQWDKRGSLTKSETTSSASKNAAADTGGSAEAERSQREVKRKLEEVERSLKEVKRNQEEVERSLKEVKRSREEVEEAVEAQEDEGKMAFGIKLRTTSQSRRFQRDSSTNHLAKPPLCEVSSSPSTSADVRVTDPAPSGFSLPVKNNLPSTGDSHVRPAEVRATASDHRDAETVLAEPQPQTASSEVSWMSLALEKTRSLQQLFTSRFPRDFAGATRPEAQPTNQTEPQTSAGPPSTDSVKSPTVKPSQVSVHQKTSVMSPALSKAFTDARTSPSHPHDQTKSWTAQSSLRSCTQTESSSPLAQGSATHCLAQSQPSLGQHATPPLQPPWSNRLLQQTIQPRSTTVVSSTSSATAAPPPGGQKEGSVQEKEAPSSSDRRAARGGSVSVRASFLERRAERTSPNVTKEVDLKKVQTEAQTLDESPASAKATPVSTDTKPEGRQGLKPAESTPTERPREDKWIRRNVATSSPSSSPTQSTTVLQSMSGHGQPSWMELAKRKSMAWSDKTMD</sequence>
<dbReference type="PANTHER" id="PTHR47743">
    <property type="entry name" value="KIAA1210 / KIAA1211 FAMILY MEMBER"/>
    <property type="match status" value="1"/>
</dbReference>
<feature type="compositionally biased region" description="Basic and acidic residues" evidence="1">
    <location>
        <begin position="1228"/>
        <end position="1238"/>
    </location>
</feature>
<dbReference type="InterPro" id="IPR045331">
    <property type="entry name" value="MITD1_N"/>
</dbReference>
<feature type="compositionally biased region" description="Polar residues" evidence="1">
    <location>
        <begin position="873"/>
        <end position="888"/>
    </location>
</feature>
<feature type="region of interest" description="Disordered" evidence="1">
    <location>
        <begin position="309"/>
        <end position="332"/>
    </location>
</feature>
<feature type="compositionally biased region" description="Basic residues" evidence="1">
    <location>
        <begin position="499"/>
        <end position="518"/>
    </location>
</feature>
<proteinExistence type="predicted"/>
<dbReference type="Pfam" id="PF16565">
    <property type="entry name" value="MIT_C"/>
    <property type="match status" value="1"/>
</dbReference>
<dbReference type="Pfam" id="PF04212">
    <property type="entry name" value="MIT"/>
    <property type="match status" value="1"/>
</dbReference>
<comment type="caution">
    <text evidence="3">The sequence shown here is derived from an EMBL/GenBank/DDBJ whole genome shotgun (WGS) entry which is preliminary data.</text>
</comment>
<dbReference type="InterPro" id="IPR032341">
    <property type="entry name" value="MITD1_C"/>
</dbReference>
<feature type="compositionally biased region" description="Polar residues" evidence="1">
    <location>
        <begin position="1106"/>
        <end position="1119"/>
    </location>
</feature>
<dbReference type="InterPro" id="IPR007330">
    <property type="entry name" value="MIT_dom"/>
</dbReference>
<feature type="compositionally biased region" description="Basic and acidic residues" evidence="1">
    <location>
        <begin position="727"/>
        <end position="754"/>
    </location>
</feature>
<feature type="region of interest" description="Disordered" evidence="1">
    <location>
        <begin position="982"/>
        <end position="1286"/>
    </location>
</feature>